<reference evidence="2" key="1">
    <citation type="journal article" date="2019" name="Int. J. Syst. Evol. Microbiol.">
        <title>The Global Catalogue of Microorganisms (GCM) 10K type strain sequencing project: providing services to taxonomists for standard genome sequencing and annotation.</title>
        <authorList>
            <consortium name="The Broad Institute Genomics Platform"/>
            <consortium name="The Broad Institute Genome Sequencing Center for Infectious Disease"/>
            <person name="Wu L."/>
            <person name="Ma J."/>
        </authorList>
    </citation>
    <scope>NUCLEOTIDE SEQUENCE [LARGE SCALE GENOMIC DNA]</scope>
    <source>
        <strain evidence="2">NBRC 112299</strain>
    </source>
</reference>
<evidence type="ECO:0000313" key="2">
    <source>
        <dbReference type="Proteomes" id="UP001157125"/>
    </source>
</evidence>
<organism evidence="1 2">
    <name type="scientific">Demequina litorisediminis</name>
    <dbReference type="NCBI Taxonomy" id="1849022"/>
    <lineage>
        <taxon>Bacteria</taxon>
        <taxon>Bacillati</taxon>
        <taxon>Actinomycetota</taxon>
        <taxon>Actinomycetes</taxon>
        <taxon>Micrococcales</taxon>
        <taxon>Demequinaceae</taxon>
        <taxon>Demequina</taxon>
    </lineage>
</organism>
<evidence type="ECO:0000313" key="1">
    <source>
        <dbReference type="EMBL" id="GMA34634.1"/>
    </source>
</evidence>
<keyword evidence="2" id="KW-1185">Reference proteome</keyword>
<dbReference type="RefSeq" id="WP_284327509.1">
    <property type="nucleotide sequence ID" value="NZ_BSUN01000001.1"/>
</dbReference>
<comment type="caution">
    <text evidence="1">The sequence shown here is derived from an EMBL/GenBank/DDBJ whole genome shotgun (WGS) entry which is preliminary data.</text>
</comment>
<dbReference type="Proteomes" id="UP001157125">
    <property type="component" value="Unassembled WGS sequence"/>
</dbReference>
<proteinExistence type="predicted"/>
<evidence type="ECO:0008006" key="3">
    <source>
        <dbReference type="Google" id="ProtNLM"/>
    </source>
</evidence>
<sequence>MEHIAARLRSVVVAAWEASPEPLPDGVTADDVMLAISMVATTVSLAPSQDRHRLAERAWALLGPGIGRGAAPQGAPHA</sequence>
<protein>
    <recommendedName>
        <fullName evidence="3">TetR family transcriptional regulator</fullName>
    </recommendedName>
</protein>
<name>A0ABQ6ID26_9MICO</name>
<dbReference type="EMBL" id="BSUN01000001">
    <property type="protein sequence ID" value="GMA34634.1"/>
    <property type="molecule type" value="Genomic_DNA"/>
</dbReference>
<gene>
    <name evidence="1" type="ORF">GCM10025876_08380</name>
</gene>
<accession>A0ABQ6ID26</accession>